<feature type="region of interest" description="Disordered" evidence="1">
    <location>
        <begin position="1"/>
        <end position="126"/>
    </location>
</feature>
<feature type="compositionally biased region" description="Basic residues" evidence="1">
    <location>
        <begin position="104"/>
        <end position="113"/>
    </location>
</feature>
<feature type="compositionally biased region" description="Pro residues" evidence="1">
    <location>
        <begin position="117"/>
        <end position="126"/>
    </location>
</feature>
<evidence type="ECO:0000313" key="3">
    <source>
        <dbReference type="Proteomes" id="UP000091918"/>
    </source>
</evidence>
<evidence type="ECO:0000313" key="2">
    <source>
        <dbReference type="EMBL" id="OAX84271.1"/>
    </source>
</evidence>
<protein>
    <submittedName>
        <fullName evidence="2">Uncharacterized protein</fullName>
    </submittedName>
</protein>
<dbReference type="EMBL" id="LGUA01000090">
    <property type="protein sequence ID" value="OAX84271.1"/>
    <property type="molecule type" value="Genomic_DNA"/>
</dbReference>
<dbReference type="Proteomes" id="UP000091918">
    <property type="component" value="Unassembled WGS sequence"/>
</dbReference>
<reference evidence="2 3" key="1">
    <citation type="submission" date="2015-07" db="EMBL/GenBank/DDBJ databases">
        <title>Emmonsia species relationships and genome sequence.</title>
        <authorList>
            <person name="Cuomo C.A."/>
            <person name="Schwartz I.S."/>
            <person name="Kenyon C."/>
            <person name="de Hoog G.S."/>
            <person name="Govender N.P."/>
            <person name="Botha A."/>
            <person name="Moreno L."/>
            <person name="de Vries M."/>
            <person name="Munoz J.F."/>
            <person name="Stielow J.B."/>
        </authorList>
    </citation>
    <scope>NUCLEOTIDE SEQUENCE [LARGE SCALE GENOMIC DNA]</scope>
    <source>
        <strain evidence="2 3">CBS 136260</strain>
    </source>
</reference>
<keyword evidence="3" id="KW-1185">Reference proteome</keyword>
<evidence type="ECO:0000256" key="1">
    <source>
        <dbReference type="SAM" id="MobiDB-lite"/>
    </source>
</evidence>
<accession>A0A1B7P5F4</accession>
<feature type="compositionally biased region" description="Polar residues" evidence="1">
    <location>
        <begin position="44"/>
        <end position="70"/>
    </location>
</feature>
<dbReference type="AlphaFoldDB" id="A0A1B7P5F4"/>
<organism evidence="2 3">
    <name type="scientific">Emergomyces africanus</name>
    <dbReference type="NCBI Taxonomy" id="1955775"/>
    <lineage>
        <taxon>Eukaryota</taxon>
        <taxon>Fungi</taxon>
        <taxon>Dikarya</taxon>
        <taxon>Ascomycota</taxon>
        <taxon>Pezizomycotina</taxon>
        <taxon>Eurotiomycetes</taxon>
        <taxon>Eurotiomycetidae</taxon>
        <taxon>Onygenales</taxon>
        <taxon>Ajellomycetaceae</taxon>
        <taxon>Emergomyces</taxon>
    </lineage>
</organism>
<comment type="caution">
    <text evidence="2">The sequence shown here is derived from an EMBL/GenBank/DDBJ whole genome shotgun (WGS) entry which is preliminary data.</text>
</comment>
<proteinExistence type="predicted"/>
<sequence length="126" mass="13809">MQPSPLDRTTLCPVHPSRITKSSTKKPPAPRRRPTPHDELPVAGTSSMGASETTQTPPRRSKRLQTQEAITSETPGETTSTGLLHGVSQSKLKRGKPKTLPSTKPRRVSKQIHPRTTPNPRPGNRK</sequence>
<feature type="compositionally biased region" description="Low complexity" evidence="1">
    <location>
        <begin position="71"/>
        <end position="84"/>
    </location>
</feature>
<gene>
    <name evidence="2" type="ORF">ACJ72_01360</name>
</gene>
<name>A0A1B7P5F4_9EURO</name>